<name>A0A975DC53_9GAMM</name>
<evidence type="ECO:0000313" key="1">
    <source>
        <dbReference type="EMBL" id="QTH62935.1"/>
    </source>
</evidence>
<sequence length="403" mass="46318">MSVTNMKKLTAYSVLLCCSLLPEEVRANDDIDVSGFGSLIGGFVLDGDGYWARQPYAAGQYESGFEFKTESRLGIQARYFLTDRTRITGQLMMRGIHDFKPKLEWLYVSHDLTNDLSLHVGQMRLPVYHFSDFMDVGIAYPWLRVPSDAYSLAVTNFQGAGFQYNHHFDDIWVSVKGYGGQQDTDPNELITTISQYQKSQRYNDDGNFVGVEGIRRVKNYRDMKGLVLEVGYEWLSVRYSFLDHQEQFLRFEEGEYPSNSQSSGRWYDIHFKDFSVKVDTEKWFAIYEWNEYDGIYESWMTSVAYRVGKFTPYVYYTAFEEPNSRDIAPGGISAGFEDPDTGTLDVKYNTLAFGSRYDINPRLALKVEYTIFTDKGDSAVFIDKDQDGITDSKGLFVGLDFTF</sequence>
<dbReference type="AlphaFoldDB" id="A0A975DC53"/>
<evidence type="ECO:0008006" key="3">
    <source>
        <dbReference type="Google" id="ProtNLM"/>
    </source>
</evidence>
<dbReference type="KEGG" id="psym:J1N51_09200"/>
<dbReference type="SUPFAM" id="SSF56935">
    <property type="entry name" value="Porins"/>
    <property type="match status" value="1"/>
</dbReference>
<dbReference type="InterPro" id="IPR023614">
    <property type="entry name" value="Porin_dom_sf"/>
</dbReference>
<dbReference type="EMBL" id="CP072110">
    <property type="protein sequence ID" value="QTH62935.1"/>
    <property type="molecule type" value="Genomic_DNA"/>
</dbReference>
<evidence type="ECO:0000313" key="2">
    <source>
        <dbReference type="Proteomes" id="UP000682739"/>
    </source>
</evidence>
<dbReference type="Proteomes" id="UP000682739">
    <property type="component" value="Chromosome"/>
</dbReference>
<gene>
    <name evidence="1" type="ORF">J1N51_09200</name>
</gene>
<keyword evidence="2" id="KW-1185">Reference proteome</keyword>
<organism evidence="1 2">
    <name type="scientific">Psychrosphaera ytuae</name>
    <dbReference type="NCBI Taxonomy" id="2820710"/>
    <lineage>
        <taxon>Bacteria</taxon>
        <taxon>Pseudomonadati</taxon>
        <taxon>Pseudomonadota</taxon>
        <taxon>Gammaproteobacteria</taxon>
        <taxon>Alteromonadales</taxon>
        <taxon>Pseudoalteromonadaceae</taxon>
        <taxon>Psychrosphaera</taxon>
    </lineage>
</organism>
<proteinExistence type="predicted"/>
<protein>
    <recommendedName>
        <fullName evidence="3">Porin domain-containing protein</fullName>
    </recommendedName>
</protein>
<accession>A0A975DC53</accession>
<dbReference type="RefSeq" id="WP_208830639.1">
    <property type="nucleotide sequence ID" value="NZ_CP072110.1"/>
</dbReference>
<reference evidence="1" key="1">
    <citation type="submission" date="2021-03" db="EMBL/GenBank/DDBJ databases">
        <title>Description of Psychrosphaera ytuae sp. nov. isolated from deep sea sediment of South China Sea.</title>
        <authorList>
            <person name="Zhang J."/>
            <person name="Xu X.-D."/>
        </authorList>
    </citation>
    <scope>NUCLEOTIDE SEQUENCE</scope>
    <source>
        <strain evidence="1">MTZ26</strain>
    </source>
</reference>
<dbReference type="Gene3D" id="2.40.160.10">
    <property type="entry name" value="Porin"/>
    <property type="match status" value="1"/>
</dbReference>